<dbReference type="Pfam" id="PF08524">
    <property type="entry name" value="rRNA_processing"/>
    <property type="match status" value="1"/>
</dbReference>
<feature type="compositionally biased region" description="Basic residues" evidence="3">
    <location>
        <begin position="46"/>
        <end position="55"/>
    </location>
</feature>
<proteinExistence type="inferred from homology"/>
<accession>A0A9P8T799</accession>
<reference evidence="4" key="2">
    <citation type="submission" date="2021-01" db="EMBL/GenBank/DDBJ databases">
        <authorList>
            <person name="Schikora-Tamarit M.A."/>
        </authorList>
    </citation>
    <scope>NUCLEOTIDE SEQUENCE</scope>
    <source>
        <strain evidence="4">CBS6075</strain>
    </source>
</reference>
<evidence type="ECO:0000256" key="1">
    <source>
        <dbReference type="ARBA" id="ARBA00006800"/>
    </source>
</evidence>
<evidence type="ECO:0000313" key="5">
    <source>
        <dbReference type="Proteomes" id="UP000769157"/>
    </source>
</evidence>
<name>A0A9P8T799_9ASCO</name>
<feature type="compositionally biased region" description="Basic and acidic residues" evidence="3">
    <location>
        <begin position="56"/>
        <end position="81"/>
    </location>
</feature>
<dbReference type="RefSeq" id="XP_046063342.1">
    <property type="nucleotide sequence ID" value="XM_046203579.1"/>
</dbReference>
<dbReference type="InterPro" id="IPR013730">
    <property type="entry name" value="Fyv7/TAP26"/>
</dbReference>
<gene>
    <name evidence="4" type="ORF">OGAPHI_002683</name>
</gene>
<dbReference type="OrthoDB" id="2135053at2759"/>
<evidence type="ECO:0000256" key="3">
    <source>
        <dbReference type="SAM" id="MobiDB-lite"/>
    </source>
</evidence>
<dbReference type="GeneID" id="70234650"/>
<keyword evidence="5" id="KW-1185">Reference proteome</keyword>
<feature type="compositionally biased region" description="Basic and acidic residues" evidence="3">
    <location>
        <begin position="24"/>
        <end position="37"/>
    </location>
</feature>
<feature type="region of interest" description="Disordered" evidence="3">
    <location>
        <begin position="24"/>
        <end position="95"/>
    </location>
</feature>
<reference evidence="4" key="1">
    <citation type="journal article" date="2021" name="Open Biol.">
        <title>Shared evolutionary footprints suggest mitochondrial oxidative damage underlies multiple complex I losses in fungi.</title>
        <authorList>
            <person name="Schikora-Tamarit M.A."/>
            <person name="Marcet-Houben M."/>
            <person name="Nosek J."/>
            <person name="Gabaldon T."/>
        </authorList>
    </citation>
    <scope>NUCLEOTIDE SEQUENCE</scope>
    <source>
        <strain evidence="4">CBS6075</strain>
    </source>
</reference>
<dbReference type="AlphaFoldDB" id="A0A9P8T799"/>
<sequence length="113" mass="13538">MSKKYDRDTKSEANLRRSYFKLVDQEKQESAQPRESKGLSFQDRLKLKHERKERKRQSQIEKTRKTYQKLKESEKTREVQSKKLQKAKTRTGQPLMAPRINNLLDKIKSEVSK</sequence>
<dbReference type="EMBL" id="JAEUBE010000158">
    <property type="protein sequence ID" value="KAH3668928.1"/>
    <property type="molecule type" value="Genomic_DNA"/>
</dbReference>
<comment type="similarity">
    <text evidence="1">Belongs to the FYV7 family.</text>
</comment>
<organism evidence="4 5">
    <name type="scientific">Ogataea philodendri</name>
    <dbReference type="NCBI Taxonomy" id="1378263"/>
    <lineage>
        <taxon>Eukaryota</taxon>
        <taxon>Fungi</taxon>
        <taxon>Dikarya</taxon>
        <taxon>Ascomycota</taxon>
        <taxon>Saccharomycotina</taxon>
        <taxon>Pichiomycetes</taxon>
        <taxon>Pichiales</taxon>
        <taxon>Pichiaceae</taxon>
        <taxon>Ogataea</taxon>
    </lineage>
</organism>
<evidence type="ECO:0000313" key="4">
    <source>
        <dbReference type="EMBL" id="KAH3668928.1"/>
    </source>
</evidence>
<evidence type="ECO:0000256" key="2">
    <source>
        <dbReference type="ARBA" id="ARBA00018780"/>
    </source>
</evidence>
<dbReference type="Proteomes" id="UP000769157">
    <property type="component" value="Unassembled WGS sequence"/>
</dbReference>
<comment type="caution">
    <text evidence="4">The sequence shown here is derived from an EMBL/GenBank/DDBJ whole genome shotgun (WGS) entry which is preliminary data.</text>
</comment>
<protein>
    <recommendedName>
        <fullName evidence="2">rRNA-processing protein FYV7</fullName>
    </recommendedName>
</protein>